<dbReference type="KEGG" id="dol:Dole_0893"/>
<dbReference type="HOGENOM" id="CLU_066597_0_0_7"/>
<dbReference type="Proteomes" id="UP000008561">
    <property type="component" value="Chromosome"/>
</dbReference>
<evidence type="ECO:0000256" key="3">
    <source>
        <dbReference type="ARBA" id="ARBA00023004"/>
    </source>
</evidence>
<organism evidence="6 7">
    <name type="scientific">Desulfosudis oleivorans (strain DSM 6200 / JCM 39069 / Hxd3)</name>
    <name type="common">Desulfococcus oleovorans</name>
    <dbReference type="NCBI Taxonomy" id="96561"/>
    <lineage>
        <taxon>Bacteria</taxon>
        <taxon>Pseudomonadati</taxon>
        <taxon>Thermodesulfobacteriota</taxon>
        <taxon>Desulfobacteria</taxon>
        <taxon>Desulfobacterales</taxon>
        <taxon>Desulfosudaceae</taxon>
        <taxon>Desulfosudis</taxon>
    </lineage>
</organism>
<dbReference type="InterPro" id="IPR043129">
    <property type="entry name" value="ATPase_NBD"/>
</dbReference>
<evidence type="ECO:0000256" key="2">
    <source>
        <dbReference type="ARBA" id="ARBA00022723"/>
    </source>
</evidence>
<evidence type="ECO:0000313" key="6">
    <source>
        <dbReference type="EMBL" id="ABW66703.1"/>
    </source>
</evidence>
<dbReference type="Pfam" id="PF01869">
    <property type="entry name" value="BcrAD_BadFG"/>
    <property type="match status" value="1"/>
</dbReference>
<gene>
    <name evidence="6" type="ordered locus">Dole_0893</name>
</gene>
<evidence type="ECO:0000256" key="4">
    <source>
        <dbReference type="ARBA" id="ARBA00023014"/>
    </source>
</evidence>
<reference evidence="6 7" key="1">
    <citation type="submission" date="2007-10" db="EMBL/GenBank/DDBJ databases">
        <title>Complete sequence of Desulfococcus oleovorans Hxd3.</title>
        <authorList>
            <consortium name="US DOE Joint Genome Institute"/>
            <person name="Copeland A."/>
            <person name="Lucas S."/>
            <person name="Lapidus A."/>
            <person name="Barry K."/>
            <person name="Glavina del Rio T."/>
            <person name="Dalin E."/>
            <person name="Tice H."/>
            <person name="Pitluck S."/>
            <person name="Kiss H."/>
            <person name="Brettin T."/>
            <person name="Bruce D."/>
            <person name="Detter J.C."/>
            <person name="Han C."/>
            <person name="Schmutz J."/>
            <person name="Larimer F."/>
            <person name="Land M."/>
            <person name="Hauser L."/>
            <person name="Kyrpides N."/>
            <person name="Kim E."/>
            <person name="Wawrik B."/>
            <person name="Richardson P."/>
        </authorList>
    </citation>
    <scope>NUCLEOTIDE SEQUENCE [LARGE SCALE GENOMIC DNA]</scope>
    <source>
        <strain evidence="7">DSM 6200 / JCM 39069 / Hxd3</strain>
    </source>
</reference>
<feature type="domain" description="ATPase BadF/BadG/BcrA/BcrD type" evidence="5">
    <location>
        <begin position="16"/>
        <end position="267"/>
    </location>
</feature>
<dbReference type="InterPro" id="IPR002731">
    <property type="entry name" value="ATPase_BadF"/>
</dbReference>
<dbReference type="SUPFAM" id="SSF53067">
    <property type="entry name" value="Actin-like ATPase domain"/>
    <property type="match status" value="1"/>
</dbReference>
<dbReference type="InterPro" id="IPR051805">
    <property type="entry name" value="Dehydratase_Activator_Redct"/>
</dbReference>
<dbReference type="NCBIfam" id="TIGR00241">
    <property type="entry name" value="CoA_E_activ"/>
    <property type="match status" value="1"/>
</dbReference>
<comment type="cofactor">
    <cofactor evidence="1">
        <name>[4Fe-4S] cluster</name>
        <dbReference type="ChEBI" id="CHEBI:49883"/>
    </cofactor>
</comment>
<dbReference type="GO" id="GO:0046872">
    <property type="term" value="F:metal ion binding"/>
    <property type="evidence" value="ECO:0007669"/>
    <property type="project" value="UniProtKB-KW"/>
</dbReference>
<keyword evidence="7" id="KW-1185">Reference proteome</keyword>
<dbReference type="CDD" id="cd24036">
    <property type="entry name" value="ASKHA_NBD_BcrAD_BadFG_HgdC_HadI"/>
    <property type="match status" value="1"/>
</dbReference>
<keyword evidence="4" id="KW-0411">Iron-sulfur</keyword>
<dbReference type="RefSeq" id="WP_012174321.1">
    <property type="nucleotide sequence ID" value="NC_009943.1"/>
</dbReference>
<accession>A8ZVZ4</accession>
<dbReference type="InterPro" id="IPR008275">
    <property type="entry name" value="CoA_E_activase_dom"/>
</dbReference>
<protein>
    <submittedName>
        <fullName evidence="6">Putative CoA-substrate-specific enzyme activase</fullName>
    </submittedName>
</protein>
<sequence length="273" mass="29131">MTHPSKKDQTAMLCAGIDIGSLTAEAVIVRNGDIIGAETMNVLSNPVESAEVILGRAMDTAGVTRDRIAYTVSTGYGREMLQARGLADSNVSEISCHGYGAFCLNAAVRTIIDIGGQDAKVIKLNADGKLVNFVMNEKCAAGTGHFLEVMSKTLEVSLEELGRLSRDARKPAVMSNRCTIYVETEVIHYLQQGVPKKEVAAGINKAMAERVLALARRVKPERKIMITGGVAKNVGVRAALEDMLAEKILMPAIDPQLIGAYGAAMLARKEASA</sequence>
<keyword evidence="2" id="KW-0479">Metal-binding</keyword>
<evidence type="ECO:0000259" key="5">
    <source>
        <dbReference type="Pfam" id="PF01869"/>
    </source>
</evidence>
<keyword evidence="3" id="KW-0408">Iron</keyword>
<dbReference type="AlphaFoldDB" id="A8ZVZ4"/>
<dbReference type="PANTHER" id="PTHR32329">
    <property type="entry name" value="BIFUNCTIONAL PROTEIN [INCLUDES 2-HYDROXYACYL-COA DEHYDRATASE (N-TER) AND ITS ACTIVATOR DOMAIN (C_TERM)-RELATED"/>
    <property type="match status" value="1"/>
</dbReference>
<proteinExistence type="predicted"/>
<evidence type="ECO:0000313" key="7">
    <source>
        <dbReference type="Proteomes" id="UP000008561"/>
    </source>
</evidence>
<dbReference type="PANTHER" id="PTHR32329:SF2">
    <property type="entry name" value="BIFUNCTIONAL PROTEIN [INCLUDES 2-HYDROXYACYL-COA DEHYDRATASE (N-TER) AND ITS ACTIVATOR DOMAIN (C_TERM)"/>
    <property type="match status" value="1"/>
</dbReference>
<dbReference type="EMBL" id="CP000859">
    <property type="protein sequence ID" value="ABW66703.1"/>
    <property type="molecule type" value="Genomic_DNA"/>
</dbReference>
<name>A8ZVZ4_DESOH</name>
<evidence type="ECO:0000256" key="1">
    <source>
        <dbReference type="ARBA" id="ARBA00001966"/>
    </source>
</evidence>
<dbReference type="STRING" id="96561.Dole_0893"/>
<dbReference type="GO" id="GO:0051536">
    <property type="term" value="F:iron-sulfur cluster binding"/>
    <property type="evidence" value="ECO:0007669"/>
    <property type="project" value="UniProtKB-KW"/>
</dbReference>
<dbReference type="eggNOG" id="COG1924">
    <property type="taxonomic scope" value="Bacteria"/>
</dbReference>
<dbReference type="Gene3D" id="3.30.420.40">
    <property type="match status" value="2"/>
</dbReference>